<dbReference type="PANTHER" id="PTHR30050">
    <property type="entry name" value="CHROMOSOMAL REPLICATION INITIATOR PROTEIN DNAA"/>
    <property type="match status" value="1"/>
</dbReference>
<dbReference type="GO" id="GO:0005524">
    <property type="term" value="F:ATP binding"/>
    <property type="evidence" value="ECO:0007669"/>
    <property type="project" value="InterPro"/>
</dbReference>
<evidence type="ECO:0000313" key="2">
    <source>
        <dbReference type="EMBL" id="KFN92148.1"/>
    </source>
</evidence>
<organism evidence="2 3">
    <name type="scientific">Tetragenococcus muriaticus 3MR10-3</name>
    <dbReference type="NCBI Taxonomy" id="1302648"/>
    <lineage>
        <taxon>Bacteria</taxon>
        <taxon>Bacillati</taxon>
        <taxon>Bacillota</taxon>
        <taxon>Bacilli</taxon>
        <taxon>Lactobacillales</taxon>
        <taxon>Enterococcaceae</taxon>
        <taxon>Tetragenococcus</taxon>
    </lineage>
</organism>
<name>A0A091CDI6_9ENTE</name>
<dbReference type="InterPro" id="IPR027417">
    <property type="entry name" value="P-loop_NTPase"/>
</dbReference>
<gene>
    <name evidence="2" type="ORF">TMU3MR103_0609</name>
</gene>
<evidence type="ECO:0000313" key="3">
    <source>
        <dbReference type="Proteomes" id="UP000029381"/>
    </source>
</evidence>
<accession>A0A091CDI6</accession>
<dbReference type="GO" id="GO:0017111">
    <property type="term" value="F:ribonucleoside triphosphate phosphatase activity"/>
    <property type="evidence" value="ECO:0007669"/>
    <property type="project" value="UniProtKB-EC"/>
</dbReference>
<dbReference type="CDD" id="cd00009">
    <property type="entry name" value="AAA"/>
    <property type="match status" value="1"/>
</dbReference>
<dbReference type="Proteomes" id="UP000029381">
    <property type="component" value="Unassembled WGS sequence"/>
</dbReference>
<dbReference type="GO" id="GO:0006260">
    <property type="term" value="P:DNA replication"/>
    <property type="evidence" value="ECO:0007669"/>
    <property type="project" value="TreeGrafter"/>
</dbReference>
<dbReference type="Pfam" id="PF01695">
    <property type="entry name" value="IstB_IS21"/>
    <property type="match status" value="1"/>
</dbReference>
<dbReference type="SMART" id="SM00382">
    <property type="entry name" value="AAA"/>
    <property type="match status" value="1"/>
</dbReference>
<dbReference type="PATRIC" id="fig|1302648.3.peg.591"/>
<dbReference type="AlphaFoldDB" id="A0A091CDI6"/>
<evidence type="ECO:0000259" key="1">
    <source>
        <dbReference type="SMART" id="SM00382"/>
    </source>
</evidence>
<dbReference type="InterPro" id="IPR003593">
    <property type="entry name" value="AAA+_ATPase"/>
</dbReference>
<dbReference type="SUPFAM" id="SSF52540">
    <property type="entry name" value="P-loop containing nucleoside triphosphate hydrolases"/>
    <property type="match status" value="1"/>
</dbReference>
<protein>
    <submittedName>
        <fullName evidence="2">DNA replication protein</fullName>
        <ecNumber evidence="2">3.6.1.15</ecNumber>
    </submittedName>
</protein>
<keyword evidence="2" id="KW-0378">Hydrolase</keyword>
<dbReference type="EC" id="3.6.1.15" evidence="2"/>
<dbReference type="Gene3D" id="3.40.50.300">
    <property type="entry name" value="P-loop containing nucleotide triphosphate hydrolases"/>
    <property type="match status" value="1"/>
</dbReference>
<keyword evidence="3" id="KW-1185">Reference proteome</keyword>
<reference evidence="2 3" key="1">
    <citation type="submission" date="2014-08" db="EMBL/GenBank/DDBJ databases">
        <title>Genome sequence of Tetragenococcus muriaticus.</title>
        <authorList>
            <person name="Chuea-nongthon C."/>
            <person name="Rodtong S."/>
            <person name="Yongsawatdigul J."/>
            <person name="Steele J.L."/>
            <person name="Liu X.-y."/>
            <person name="Speers J."/>
            <person name="Glasner J.D."/>
            <person name="Neeno-Eckwall E.C."/>
        </authorList>
    </citation>
    <scope>NUCLEOTIDE SEQUENCE [LARGE SCALE GENOMIC DNA]</scope>
    <source>
        <strain evidence="2 3">3MR10-3</strain>
    </source>
</reference>
<dbReference type="EMBL" id="JPVT01000058">
    <property type="protein sequence ID" value="KFN92148.1"/>
    <property type="molecule type" value="Genomic_DNA"/>
</dbReference>
<feature type="domain" description="AAA+ ATPase" evidence="1">
    <location>
        <begin position="113"/>
        <end position="247"/>
    </location>
</feature>
<dbReference type="InterPro" id="IPR002611">
    <property type="entry name" value="IstB_ATP-bd"/>
</dbReference>
<proteinExistence type="predicted"/>
<comment type="caution">
    <text evidence="2">The sequence shown here is derived from an EMBL/GenBank/DDBJ whole genome shotgun (WGS) entry which is preliminary data.</text>
</comment>
<dbReference type="PANTHER" id="PTHR30050:SF4">
    <property type="entry name" value="ATP-BINDING PROTEIN RV3427C IN INSERTION SEQUENCE-RELATED"/>
    <property type="match status" value="1"/>
</dbReference>
<sequence length="269" mass="30784">MLETINFNLLKQVNKTDKKCSKHGTPLVEFNGQTFCPTCQKEQTQQQNDERVSQQAEKHHRRKTVEILRKDSIVGDKDLWHASFKNFEVSNQETEEALYRARHIAGEYLKAEHTFNTVLTGIPGTGKSHLAMSILKAVNDNADPYTSCLFISVNDLLRLIKDSISNPESIYKEDHMVKQLSNVDLLVLDDLGSESSFKQEASESSEYNQKILFGILNARRNTIITTNLSSDELENIYNQKIISRLYKGVEGHIIKFTEETVDKRSKIKF</sequence>